<dbReference type="EMBL" id="CM004389">
    <property type="protein sequence ID" value="OAY54858.1"/>
    <property type="molecule type" value="Genomic_DNA"/>
</dbReference>
<evidence type="ECO:0000256" key="1">
    <source>
        <dbReference type="SAM" id="MobiDB-lite"/>
    </source>
</evidence>
<sequence>MVNWTAHFRKLKSKPNHKHGPILANGPVHFILTHMVAKADSPLSLQRGPLHQARASSLHMDYSRNGPAFTTHAQRASALPFHQSLDGPHSHAHSRTRIKPPRHLHMAHQSNSSNSSSRTGRSRKAPKHFTWAPPKLHQIIRIWPKHGPHSHSHSRNTRPVLHQSSRTMTRLPHIHLPIPAHYRT</sequence>
<feature type="compositionally biased region" description="Basic residues" evidence="1">
    <location>
        <begin position="90"/>
        <end position="106"/>
    </location>
</feature>
<feature type="region of interest" description="Disordered" evidence="1">
    <location>
        <begin position="82"/>
        <end position="131"/>
    </location>
</feature>
<feature type="compositionally biased region" description="Basic residues" evidence="1">
    <location>
        <begin position="146"/>
        <end position="156"/>
    </location>
</feature>
<gene>
    <name evidence="2" type="ORF">MANES_03G107600</name>
</gene>
<name>A0A2C9W8W9_MANES</name>
<feature type="region of interest" description="Disordered" evidence="1">
    <location>
        <begin position="146"/>
        <end position="166"/>
    </location>
</feature>
<evidence type="ECO:0000313" key="2">
    <source>
        <dbReference type="EMBL" id="OAY54858.1"/>
    </source>
</evidence>
<proteinExistence type="predicted"/>
<protein>
    <submittedName>
        <fullName evidence="2">Uncharacterized protein</fullName>
    </submittedName>
</protein>
<accession>A0A2C9W8W9</accession>
<dbReference type="AlphaFoldDB" id="A0A2C9W8W9"/>
<reference evidence="2" key="1">
    <citation type="submission" date="2016-02" db="EMBL/GenBank/DDBJ databases">
        <title>WGS assembly of Manihot esculenta.</title>
        <authorList>
            <person name="Bredeson J.V."/>
            <person name="Prochnik S.E."/>
            <person name="Lyons J.B."/>
            <person name="Schmutz J."/>
            <person name="Grimwood J."/>
            <person name="Vrebalov J."/>
            <person name="Bart R.S."/>
            <person name="Amuge T."/>
            <person name="Ferguson M.E."/>
            <person name="Green R."/>
            <person name="Putnam N."/>
            <person name="Stites J."/>
            <person name="Rounsley S."/>
            <person name="Rokhsar D.S."/>
        </authorList>
    </citation>
    <scope>NUCLEOTIDE SEQUENCE [LARGE SCALE GENOMIC DNA]</scope>
    <source>
        <tissue evidence="2">Leaf</tissue>
    </source>
</reference>
<organism evidence="2">
    <name type="scientific">Manihot esculenta</name>
    <name type="common">Cassava</name>
    <name type="synonym">Jatropha manihot</name>
    <dbReference type="NCBI Taxonomy" id="3983"/>
    <lineage>
        <taxon>Eukaryota</taxon>
        <taxon>Viridiplantae</taxon>
        <taxon>Streptophyta</taxon>
        <taxon>Embryophyta</taxon>
        <taxon>Tracheophyta</taxon>
        <taxon>Spermatophyta</taxon>
        <taxon>Magnoliopsida</taxon>
        <taxon>eudicotyledons</taxon>
        <taxon>Gunneridae</taxon>
        <taxon>Pentapetalae</taxon>
        <taxon>rosids</taxon>
        <taxon>fabids</taxon>
        <taxon>Malpighiales</taxon>
        <taxon>Euphorbiaceae</taxon>
        <taxon>Crotonoideae</taxon>
        <taxon>Manihoteae</taxon>
        <taxon>Manihot</taxon>
    </lineage>
</organism>